<accession>A0A166B9I5</accession>
<feature type="transmembrane region" description="Helical" evidence="8">
    <location>
        <begin position="705"/>
        <end position="725"/>
    </location>
</feature>
<dbReference type="GO" id="GO:0005524">
    <property type="term" value="F:ATP binding"/>
    <property type="evidence" value="ECO:0007669"/>
    <property type="project" value="UniProtKB-KW"/>
</dbReference>
<evidence type="ECO:0000313" key="11">
    <source>
        <dbReference type="EMBL" id="KZV99169.1"/>
    </source>
</evidence>
<dbReference type="PROSITE" id="PS00211">
    <property type="entry name" value="ABC_TRANSPORTER_1"/>
    <property type="match status" value="1"/>
</dbReference>
<dbReference type="PROSITE" id="PS50893">
    <property type="entry name" value="ABC_TRANSPORTER_2"/>
    <property type="match status" value="1"/>
</dbReference>
<gene>
    <name evidence="11" type="ORF">EXIGLDRAFT_699586</name>
</gene>
<keyword evidence="4" id="KW-0547">Nucleotide-binding</keyword>
<sequence>MWSPSLALAFIFFAARAAAQSCDNGGTQNGTACACPPGFGGADCAQPACGGNLFQGAQRTLQQPAGGKTYANITACACQDGWAGEGCNVCTAASACQTAYNNVFGAPSTSDLAGNDAANNATMVCNTEPRVYAAGELSCDVNNPTLAGLYPGPAALTILRTLDPRLTPAPGVSGFGSNGTVLAQLWYEGEEQFWCSADTCSQTFHDDGSNGWSCSNLHCTCRPNATFCGGVPEKALTDTINSLAGTLDIDCAAPASAGAGVTCQFKQDQLVLFFGSSGIALENCRFGECVRQEVIDGNGDAVSEAPKKELSGGVIAGLAVVGALVLAALLLLGLGCFRQRKARKTGAIIDRHGGVTMEWNSVGYVVRNPHRSQFARGDAFADGHVILDGLHGRVAPGEMLAILGPSGAGKSTLIDILAGKRKAGRASGVVSFTNREGEPLRKPRIGFVDQSDVLPASLTVREALRFAADLRLPESVPGSEKSALVFGVLTQLGLADVADSRIGSPERRGISGGEQRRLSIGLALVARPDVLILDEPTSGLDAVSSYKVASVLRAVASDEHNPTVVIASIHQPSSRLFRAFDRVLLLAHGHELYHGPGGVAPATYFAERGMPCPEGYNVADHLLDIAADPPTSLISSNTSISSGQNEKVPAVLVHKTPEDAPGLENPAAATGKAQKGRGAEHATTFLTQIEVLSGREWKNLRRDKTLFIAHVAIAAVLGVFCGGLYYKTDITIAGFQSRVGCLFFLGALIAFSSLSSLYYVVDGRPLFLRERAGKYYSPTAWLLSRVLFDVIPLRILPTIIVSTITYWMAGLAHDAAHFFKFLLVLVLYSICMTLFNFLLACIFSNGGVAILLSALTCLYQMTFAGFFVHLNDIPPVLRWLQWLDTLKYTLEALSVNEVGSGLMIVDSLQGVPVNVSAQLIMNLLFGFGSNNYYRDILITVGFIIAFALGVIAAVFLRVREQR</sequence>
<dbReference type="InterPro" id="IPR013525">
    <property type="entry name" value="ABC2_TM"/>
</dbReference>
<evidence type="ECO:0000256" key="9">
    <source>
        <dbReference type="SAM" id="SignalP"/>
    </source>
</evidence>
<dbReference type="GO" id="GO:0016020">
    <property type="term" value="C:membrane"/>
    <property type="evidence" value="ECO:0007669"/>
    <property type="project" value="UniProtKB-SubCell"/>
</dbReference>
<name>A0A166B9I5_EXIGL</name>
<keyword evidence="9" id="KW-0732">Signal</keyword>
<dbReference type="PANTHER" id="PTHR48041">
    <property type="entry name" value="ABC TRANSPORTER G FAMILY MEMBER 28"/>
    <property type="match status" value="1"/>
</dbReference>
<evidence type="ECO:0000256" key="6">
    <source>
        <dbReference type="ARBA" id="ARBA00022989"/>
    </source>
</evidence>
<feature type="chain" id="PRO_5007871116" description="ABC transporter domain-containing protein" evidence="9">
    <location>
        <begin position="20"/>
        <end position="962"/>
    </location>
</feature>
<evidence type="ECO:0000313" key="12">
    <source>
        <dbReference type="Proteomes" id="UP000077266"/>
    </source>
</evidence>
<dbReference type="InterPro" id="IPR043926">
    <property type="entry name" value="ABCG_dom"/>
</dbReference>
<proteinExistence type="predicted"/>
<keyword evidence="2" id="KW-0813">Transport</keyword>
<dbReference type="PANTHER" id="PTHR48041:SF139">
    <property type="entry name" value="PROTEIN SCARLET"/>
    <property type="match status" value="1"/>
</dbReference>
<dbReference type="OrthoDB" id="66620at2759"/>
<evidence type="ECO:0000256" key="5">
    <source>
        <dbReference type="ARBA" id="ARBA00022840"/>
    </source>
</evidence>
<dbReference type="Proteomes" id="UP000077266">
    <property type="component" value="Unassembled WGS sequence"/>
</dbReference>
<evidence type="ECO:0000256" key="4">
    <source>
        <dbReference type="ARBA" id="ARBA00022741"/>
    </source>
</evidence>
<keyword evidence="5" id="KW-0067">ATP-binding</keyword>
<dbReference type="STRING" id="1314781.A0A166B9I5"/>
<dbReference type="InParanoid" id="A0A166B9I5"/>
<dbReference type="SMART" id="SM00382">
    <property type="entry name" value="AAA"/>
    <property type="match status" value="1"/>
</dbReference>
<feature type="transmembrane region" description="Helical" evidence="8">
    <location>
        <begin position="782"/>
        <end position="809"/>
    </location>
</feature>
<dbReference type="SUPFAM" id="SSF52540">
    <property type="entry name" value="P-loop containing nucleoside triphosphate hydrolases"/>
    <property type="match status" value="1"/>
</dbReference>
<dbReference type="Pfam" id="PF00005">
    <property type="entry name" value="ABC_tran"/>
    <property type="match status" value="1"/>
</dbReference>
<evidence type="ECO:0000256" key="1">
    <source>
        <dbReference type="ARBA" id="ARBA00004141"/>
    </source>
</evidence>
<dbReference type="InterPro" id="IPR027417">
    <property type="entry name" value="P-loop_NTPase"/>
</dbReference>
<reference evidence="11 12" key="1">
    <citation type="journal article" date="2016" name="Mol. Biol. Evol.">
        <title>Comparative Genomics of Early-Diverging Mushroom-Forming Fungi Provides Insights into the Origins of Lignocellulose Decay Capabilities.</title>
        <authorList>
            <person name="Nagy L.G."/>
            <person name="Riley R."/>
            <person name="Tritt A."/>
            <person name="Adam C."/>
            <person name="Daum C."/>
            <person name="Floudas D."/>
            <person name="Sun H."/>
            <person name="Yadav J.S."/>
            <person name="Pangilinan J."/>
            <person name="Larsson K.H."/>
            <person name="Matsuura K."/>
            <person name="Barry K."/>
            <person name="Labutti K."/>
            <person name="Kuo R."/>
            <person name="Ohm R.A."/>
            <person name="Bhattacharya S.S."/>
            <person name="Shirouzu T."/>
            <person name="Yoshinaga Y."/>
            <person name="Martin F.M."/>
            <person name="Grigoriev I.V."/>
            <person name="Hibbett D.S."/>
        </authorList>
    </citation>
    <scope>NUCLEOTIDE SEQUENCE [LARGE SCALE GENOMIC DNA]</scope>
    <source>
        <strain evidence="11 12">HHB12029</strain>
    </source>
</reference>
<keyword evidence="6 8" id="KW-1133">Transmembrane helix</keyword>
<dbReference type="GO" id="GO:0016887">
    <property type="term" value="F:ATP hydrolysis activity"/>
    <property type="evidence" value="ECO:0007669"/>
    <property type="project" value="InterPro"/>
</dbReference>
<feature type="domain" description="ABC transporter" evidence="10">
    <location>
        <begin position="366"/>
        <end position="613"/>
    </location>
</feature>
<evidence type="ECO:0000256" key="2">
    <source>
        <dbReference type="ARBA" id="ARBA00022448"/>
    </source>
</evidence>
<protein>
    <recommendedName>
        <fullName evidence="10">ABC transporter domain-containing protein</fullName>
    </recommendedName>
</protein>
<dbReference type="InterPro" id="IPR050352">
    <property type="entry name" value="ABCG_transporters"/>
</dbReference>
<feature type="transmembrane region" description="Helical" evidence="8">
    <location>
        <begin position="821"/>
        <end position="843"/>
    </location>
</feature>
<keyword evidence="7 8" id="KW-0472">Membrane</keyword>
<feature type="signal peptide" evidence="9">
    <location>
        <begin position="1"/>
        <end position="19"/>
    </location>
</feature>
<dbReference type="Pfam" id="PF19055">
    <property type="entry name" value="ABC2_membrane_7"/>
    <property type="match status" value="1"/>
</dbReference>
<dbReference type="InterPro" id="IPR017871">
    <property type="entry name" value="ABC_transporter-like_CS"/>
</dbReference>
<evidence type="ECO:0000256" key="3">
    <source>
        <dbReference type="ARBA" id="ARBA00022692"/>
    </source>
</evidence>
<dbReference type="GO" id="GO:0140359">
    <property type="term" value="F:ABC-type transporter activity"/>
    <property type="evidence" value="ECO:0007669"/>
    <property type="project" value="InterPro"/>
</dbReference>
<organism evidence="11 12">
    <name type="scientific">Exidia glandulosa HHB12029</name>
    <dbReference type="NCBI Taxonomy" id="1314781"/>
    <lineage>
        <taxon>Eukaryota</taxon>
        <taxon>Fungi</taxon>
        <taxon>Dikarya</taxon>
        <taxon>Basidiomycota</taxon>
        <taxon>Agaricomycotina</taxon>
        <taxon>Agaricomycetes</taxon>
        <taxon>Auriculariales</taxon>
        <taxon>Exidiaceae</taxon>
        <taxon>Exidia</taxon>
    </lineage>
</organism>
<dbReference type="Gene3D" id="3.40.50.300">
    <property type="entry name" value="P-loop containing nucleotide triphosphate hydrolases"/>
    <property type="match status" value="1"/>
</dbReference>
<dbReference type="InterPro" id="IPR003439">
    <property type="entry name" value="ABC_transporter-like_ATP-bd"/>
</dbReference>
<dbReference type="InterPro" id="IPR003593">
    <property type="entry name" value="AAA+_ATPase"/>
</dbReference>
<comment type="subcellular location">
    <subcellularLocation>
        <location evidence="1">Membrane</location>
        <topology evidence="1">Multi-pass membrane protein</topology>
    </subcellularLocation>
</comment>
<feature type="transmembrane region" description="Helical" evidence="8">
    <location>
        <begin position="313"/>
        <end position="334"/>
    </location>
</feature>
<keyword evidence="12" id="KW-1185">Reference proteome</keyword>
<feature type="transmembrane region" description="Helical" evidence="8">
    <location>
        <begin position="936"/>
        <end position="956"/>
    </location>
</feature>
<feature type="transmembrane region" description="Helical" evidence="8">
    <location>
        <begin position="737"/>
        <end position="761"/>
    </location>
</feature>
<feature type="transmembrane region" description="Helical" evidence="8">
    <location>
        <begin position="850"/>
        <end position="870"/>
    </location>
</feature>
<evidence type="ECO:0000256" key="7">
    <source>
        <dbReference type="ARBA" id="ARBA00023136"/>
    </source>
</evidence>
<evidence type="ECO:0000259" key="10">
    <source>
        <dbReference type="PROSITE" id="PS50893"/>
    </source>
</evidence>
<dbReference type="Pfam" id="PF01061">
    <property type="entry name" value="ABC2_membrane"/>
    <property type="match status" value="1"/>
</dbReference>
<dbReference type="AlphaFoldDB" id="A0A166B9I5"/>
<evidence type="ECO:0000256" key="8">
    <source>
        <dbReference type="SAM" id="Phobius"/>
    </source>
</evidence>
<keyword evidence="3 8" id="KW-0812">Transmembrane</keyword>
<dbReference type="EMBL" id="KV425912">
    <property type="protein sequence ID" value="KZV99169.1"/>
    <property type="molecule type" value="Genomic_DNA"/>
</dbReference>